<evidence type="ECO:0000313" key="1">
    <source>
        <dbReference type="EMBL" id="SBW06129.1"/>
    </source>
</evidence>
<dbReference type="Pfam" id="PF20648">
    <property type="entry name" value="DUF6809"/>
    <property type="match status" value="1"/>
</dbReference>
<gene>
    <name evidence="1" type="ORF">KL86CLO1_12121</name>
</gene>
<dbReference type="AlphaFoldDB" id="A0A212K353"/>
<dbReference type="InterPro" id="IPR049215">
    <property type="entry name" value="DUF6809"/>
</dbReference>
<dbReference type="EMBL" id="FLUN01000001">
    <property type="protein sequence ID" value="SBW06129.1"/>
    <property type="molecule type" value="Genomic_DNA"/>
</dbReference>
<proteinExistence type="predicted"/>
<name>A0A212K353_9FIRM</name>
<sequence length="97" mass="11077">MRRMLEEFYYGNINPNERSFIRDSAYSRAVQTLSENESKLTELLEGKEKKLLLDLVNAQSIVDGTTAVESFIQGFRLGARIAIEIMNDEDGCLREIT</sequence>
<organism evidence="1">
    <name type="scientific">uncultured Eubacteriales bacterium</name>
    <dbReference type="NCBI Taxonomy" id="172733"/>
    <lineage>
        <taxon>Bacteria</taxon>
        <taxon>Bacillati</taxon>
        <taxon>Bacillota</taxon>
        <taxon>Clostridia</taxon>
        <taxon>Eubacteriales</taxon>
        <taxon>environmental samples</taxon>
    </lineage>
</organism>
<accession>A0A212K353</accession>
<reference evidence="1" key="1">
    <citation type="submission" date="2016-04" db="EMBL/GenBank/DDBJ databases">
        <authorList>
            <person name="Evans L.H."/>
            <person name="Alamgir A."/>
            <person name="Owens N."/>
            <person name="Weber N.D."/>
            <person name="Virtaneva K."/>
            <person name="Barbian K."/>
            <person name="Babar A."/>
            <person name="Rosenke K."/>
        </authorList>
    </citation>
    <scope>NUCLEOTIDE SEQUENCE</scope>
    <source>
        <strain evidence="1">86</strain>
    </source>
</reference>
<protein>
    <submittedName>
        <fullName evidence="1">Uncharacterized protein</fullName>
    </submittedName>
</protein>